<dbReference type="EMBL" id="CP071796">
    <property type="protein sequence ID" value="QTD47468.1"/>
    <property type="molecule type" value="Genomic_DNA"/>
</dbReference>
<sequence>MNWVGRYQTRYDLQITVELNTPYQNRVDRAGGFFVKDIDSGQVYLMHSGRIGGGTKGVGRLAFLTWLDEVPDEVVDASGHFKDGFIVMPVQGVGAAASLKRYLEKIAEFKEWVRTGAAGTPSFERKQQKFLAYYKEARGRRKGRRSAKIDYVSRHGDVVDRLNAWRSGHPVPKGQAIVKNALIDLGVGTENALSEIFEVKTSCCRGDLYTAIGQLMVHGSSSSCKRHLVIPNEVDALPNDILLTLKLQDIQVIRYDLKPRSVELLI</sequence>
<protein>
    <submittedName>
        <fullName evidence="1">Uncharacterized protein</fullName>
    </submittedName>
</protein>
<dbReference type="Proteomes" id="UP000663903">
    <property type="component" value="Chromosome"/>
</dbReference>
<keyword evidence="2" id="KW-1185">Reference proteome</keyword>
<accession>A0A975CJ87</accession>
<dbReference type="KEGG" id="otd:J1M35_18265"/>
<organism evidence="1 2">
    <name type="scientific">Ottowia testudinis</name>
    <dbReference type="NCBI Taxonomy" id="2816950"/>
    <lineage>
        <taxon>Bacteria</taxon>
        <taxon>Pseudomonadati</taxon>
        <taxon>Pseudomonadota</taxon>
        <taxon>Betaproteobacteria</taxon>
        <taxon>Burkholderiales</taxon>
        <taxon>Comamonadaceae</taxon>
        <taxon>Ottowia</taxon>
    </lineage>
</organism>
<gene>
    <name evidence="1" type="ORF">J1M35_18265</name>
</gene>
<evidence type="ECO:0000313" key="1">
    <source>
        <dbReference type="EMBL" id="QTD47468.1"/>
    </source>
</evidence>
<name>A0A975CJ87_9BURK</name>
<evidence type="ECO:0000313" key="2">
    <source>
        <dbReference type="Proteomes" id="UP000663903"/>
    </source>
</evidence>
<proteinExistence type="predicted"/>
<dbReference type="AlphaFoldDB" id="A0A975CJ87"/>
<reference evidence="1" key="1">
    <citation type="submission" date="2021-03" db="EMBL/GenBank/DDBJ databases">
        <title>Ottowia sp. 27C isolated from the cloaca of a Giant Asian pond turtle (Heosemys grandis).</title>
        <authorList>
            <person name="Spergser J."/>
            <person name="Busse H.-J."/>
        </authorList>
    </citation>
    <scope>NUCLEOTIDE SEQUENCE</scope>
    <source>
        <strain evidence="1">27C</strain>
    </source>
</reference>